<protein>
    <submittedName>
        <fullName evidence="1">Uncharacterized protein</fullName>
    </submittedName>
</protein>
<dbReference type="EMBL" id="CAKOGL010000053">
    <property type="protein sequence ID" value="CAH2109054.1"/>
    <property type="molecule type" value="Genomic_DNA"/>
</dbReference>
<dbReference type="Proteomes" id="UP001153954">
    <property type="component" value="Unassembled WGS sequence"/>
</dbReference>
<evidence type="ECO:0000313" key="1">
    <source>
        <dbReference type="EMBL" id="CAH2109054.1"/>
    </source>
</evidence>
<sequence length="79" mass="9063">MVLFWLLVDLKYPDELHDLHSDLPLCPENICVGYFKDENNGDILEKFVGLRSKMYAFTVGEKFVAKAKGVKKSVTKKKL</sequence>
<proteinExistence type="predicted"/>
<gene>
    <name evidence="1" type="ORF">EEDITHA_LOCUS22932</name>
</gene>
<keyword evidence="2" id="KW-1185">Reference proteome</keyword>
<accession>A0AAU9VEY7</accession>
<organism evidence="1 2">
    <name type="scientific">Euphydryas editha</name>
    <name type="common">Edith's checkerspot</name>
    <dbReference type="NCBI Taxonomy" id="104508"/>
    <lineage>
        <taxon>Eukaryota</taxon>
        <taxon>Metazoa</taxon>
        <taxon>Ecdysozoa</taxon>
        <taxon>Arthropoda</taxon>
        <taxon>Hexapoda</taxon>
        <taxon>Insecta</taxon>
        <taxon>Pterygota</taxon>
        <taxon>Neoptera</taxon>
        <taxon>Endopterygota</taxon>
        <taxon>Lepidoptera</taxon>
        <taxon>Glossata</taxon>
        <taxon>Ditrysia</taxon>
        <taxon>Papilionoidea</taxon>
        <taxon>Nymphalidae</taxon>
        <taxon>Nymphalinae</taxon>
        <taxon>Euphydryas</taxon>
    </lineage>
</organism>
<comment type="caution">
    <text evidence="1">The sequence shown here is derived from an EMBL/GenBank/DDBJ whole genome shotgun (WGS) entry which is preliminary data.</text>
</comment>
<name>A0AAU9VEY7_EUPED</name>
<dbReference type="AlphaFoldDB" id="A0AAU9VEY7"/>
<reference evidence="1" key="1">
    <citation type="submission" date="2022-03" db="EMBL/GenBank/DDBJ databases">
        <authorList>
            <person name="Tunstrom K."/>
        </authorList>
    </citation>
    <scope>NUCLEOTIDE SEQUENCE</scope>
</reference>
<evidence type="ECO:0000313" key="2">
    <source>
        <dbReference type="Proteomes" id="UP001153954"/>
    </source>
</evidence>